<evidence type="ECO:0000259" key="8">
    <source>
        <dbReference type="Pfam" id="PF01636"/>
    </source>
</evidence>
<dbReference type="NCBIfam" id="TIGR03625">
    <property type="entry name" value="L3_bact"/>
    <property type="match status" value="1"/>
</dbReference>
<organism evidence="9 10">
    <name type="scientific">Polarella glacialis</name>
    <name type="common">Dinoflagellate</name>
    <dbReference type="NCBI Taxonomy" id="89957"/>
    <lineage>
        <taxon>Eukaryota</taxon>
        <taxon>Sar</taxon>
        <taxon>Alveolata</taxon>
        <taxon>Dinophyceae</taxon>
        <taxon>Suessiales</taxon>
        <taxon>Suessiaceae</taxon>
        <taxon>Polarella</taxon>
    </lineage>
</organism>
<dbReference type="InterPro" id="IPR009000">
    <property type="entry name" value="Transl_B-barrel_sf"/>
</dbReference>
<comment type="similarity">
    <text evidence="1">Belongs to the universal ribosomal protein uL3 family.</text>
</comment>
<evidence type="ECO:0000256" key="5">
    <source>
        <dbReference type="ARBA" id="ARBA00023274"/>
    </source>
</evidence>
<dbReference type="InterPro" id="IPR002575">
    <property type="entry name" value="Aminoglycoside_PTrfase"/>
</dbReference>
<evidence type="ECO:0000256" key="4">
    <source>
        <dbReference type="ARBA" id="ARBA00022980"/>
    </source>
</evidence>
<dbReference type="PANTHER" id="PTHR11229:SF16">
    <property type="entry name" value="LARGE RIBOSOMAL SUBUNIT PROTEIN UL3C"/>
    <property type="match status" value="1"/>
</dbReference>
<dbReference type="GO" id="GO:0003735">
    <property type="term" value="F:structural constituent of ribosome"/>
    <property type="evidence" value="ECO:0007669"/>
    <property type="project" value="InterPro"/>
</dbReference>
<reference evidence="9" key="1">
    <citation type="submission" date="2021-02" db="EMBL/GenBank/DDBJ databases">
        <authorList>
            <person name="Dougan E. K."/>
            <person name="Rhodes N."/>
            <person name="Thang M."/>
            <person name="Chan C."/>
        </authorList>
    </citation>
    <scope>NUCLEOTIDE SEQUENCE</scope>
</reference>
<feature type="compositionally biased region" description="Basic residues" evidence="7">
    <location>
        <begin position="589"/>
        <end position="607"/>
    </location>
</feature>
<dbReference type="InterPro" id="IPR000597">
    <property type="entry name" value="Ribosomal_uL3"/>
</dbReference>
<feature type="non-terminal residue" evidence="9">
    <location>
        <position position="1"/>
    </location>
</feature>
<dbReference type="SUPFAM" id="SSF50447">
    <property type="entry name" value="Translation proteins"/>
    <property type="match status" value="1"/>
</dbReference>
<proteinExistence type="inferred from homology"/>
<evidence type="ECO:0000256" key="3">
    <source>
        <dbReference type="ARBA" id="ARBA00022884"/>
    </source>
</evidence>
<dbReference type="GO" id="GO:0006412">
    <property type="term" value="P:translation"/>
    <property type="evidence" value="ECO:0007669"/>
    <property type="project" value="InterPro"/>
</dbReference>
<keyword evidence="3" id="KW-0694">RNA-binding</keyword>
<keyword evidence="5" id="KW-0687">Ribonucleoprotein</keyword>
<evidence type="ECO:0000256" key="2">
    <source>
        <dbReference type="ARBA" id="ARBA00022730"/>
    </source>
</evidence>
<protein>
    <recommendedName>
        <fullName evidence="6">Large ribosomal subunit protein uL3c</fullName>
    </recommendedName>
</protein>
<dbReference type="Pfam" id="PF00297">
    <property type="entry name" value="Ribosomal_L3"/>
    <property type="match status" value="1"/>
</dbReference>
<gene>
    <name evidence="9" type="ORF">PGLA2088_LOCUS11644</name>
</gene>
<dbReference type="GO" id="GO:0019843">
    <property type="term" value="F:rRNA binding"/>
    <property type="evidence" value="ECO:0007669"/>
    <property type="project" value="UniProtKB-KW"/>
</dbReference>
<feature type="domain" description="Aminoglycoside phosphotransferase" evidence="8">
    <location>
        <begin position="73"/>
        <end position="247"/>
    </location>
</feature>
<dbReference type="EMBL" id="CAJNNW010013563">
    <property type="protein sequence ID" value="CAE8655537.1"/>
    <property type="molecule type" value="Genomic_DNA"/>
</dbReference>
<name>A0A813IUR4_POLGL</name>
<dbReference type="PANTHER" id="PTHR11229">
    <property type="entry name" value="50S RIBOSOMAL PROTEIN L3"/>
    <property type="match status" value="1"/>
</dbReference>
<evidence type="ECO:0000313" key="9">
    <source>
        <dbReference type="EMBL" id="CAE8655537.1"/>
    </source>
</evidence>
<feature type="region of interest" description="Disordered" evidence="7">
    <location>
        <begin position="577"/>
        <end position="626"/>
    </location>
</feature>
<dbReference type="AlphaFoldDB" id="A0A813IUR4"/>
<sequence length="767" mass="85654">VCKMSAIESVSTRCLQALWTGLGSVDEVSLRGEDASPSCSFVVKSIGSYKALGDDKMALADHMSYYNEASFYEQDFSSAICGAGALCPEPLLVERQGEGEVVICMTKLSGRTFGRNDQQTLAALTWLARVHALFWGRRADEAVQRGVSDQACFWHLDNRQIELSRMPAADPLRLAASGIDARLKADKMQTMCHGDPKGANIMWDAEAQEVSFYDFQWFGKAPPSKDLAYFIAIAAPVSSEEDEASLLRHYHTELCKLLAAQGDDGLRFECLWSSYQLAMCDLGRWMSGGFKFGNTSLIFGHVKKAVLKTLDGGKALSSEEEYREKIFQHFPPFLAMAGAAMPLRLVLVVGVALLAALAARLGSAFITPAPGFGQQGPRGTSQVHQARHEGPEGSAASFALTLAAAGAALLAKASTGRAQRSRLVARRANMVATRPDQAIPWWNRMVKPQVESGVGIWAEKLNMTTIFQEEEGNVRTVPATILVIKRGGNWVTAKKWPEKFGYYSVQVGYQRYSPKGWQLKGNRMIGIKDLAKNELPPLRKIREFRVRPDEWEKYEVGQRLWPSDLFKEGDLIDVHGKSKGKGMSGAIKKWGHKRGPMTHGSKHHRRYGSVGAGTSPGRVLPEKKMPGWAGDNKMAHTLKIMKIMDKIDEPNMPESIIVVKGTVPGYSAYWKEGGSYVYMHRRKNKADGRFKRDPVWLWYYKKGEGVDPYVPLRAKAWTWNTLWGRDMRWIAREVKKYWPDGFPGYDHSKDPFYDDCDPHKALKAPEW</sequence>
<dbReference type="SUPFAM" id="SSF56112">
    <property type="entry name" value="Protein kinase-like (PK-like)"/>
    <property type="match status" value="1"/>
</dbReference>
<keyword evidence="4" id="KW-0689">Ribosomal protein</keyword>
<evidence type="ECO:0000313" key="10">
    <source>
        <dbReference type="Proteomes" id="UP000626109"/>
    </source>
</evidence>
<dbReference type="InterPro" id="IPR011009">
    <property type="entry name" value="Kinase-like_dom_sf"/>
</dbReference>
<evidence type="ECO:0000256" key="1">
    <source>
        <dbReference type="ARBA" id="ARBA00006540"/>
    </source>
</evidence>
<accession>A0A813IUR4</accession>
<dbReference type="Pfam" id="PF01636">
    <property type="entry name" value="APH"/>
    <property type="match status" value="1"/>
</dbReference>
<evidence type="ECO:0000256" key="6">
    <source>
        <dbReference type="ARBA" id="ARBA00035213"/>
    </source>
</evidence>
<dbReference type="GO" id="GO:1990904">
    <property type="term" value="C:ribonucleoprotein complex"/>
    <property type="evidence" value="ECO:0007669"/>
    <property type="project" value="UniProtKB-KW"/>
</dbReference>
<dbReference type="Proteomes" id="UP000626109">
    <property type="component" value="Unassembled WGS sequence"/>
</dbReference>
<dbReference type="Gene3D" id="3.90.1200.10">
    <property type="match status" value="1"/>
</dbReference>
<keyword evidence="2" id="KW-0699">rRNA-binding</keyword>
<evidence type="ECO:0000256" key="7">
    <source>
        <dbReference type="SAM" id="MobiDB-lite"/>
    </source>
</evidence>
<dbReference type="Gene3D" id="2.40.30.10">
    <property type="entry name" value="Translation factors"/>
    <property type="match status" value="1"/>
</dbReference>
<dbReference type="InterPro" id="IPR019927">
    <property type="entry name" value="Ribosomal_uL3_bac/org-type"/>
</dbReference>
<dbReference type="GO" id="GO:0005840">
    <property type="term" value="C:ribosome"/>
    <property type="evidence" value="ECO:0007669"/>
    <property type="project" value="UniProtKB-KW"/>
</dbReference>
<dbReference type="Gene3D" id="3.30.160.810">
    <property type="match status" value="1"/>
</dbReference>
<comment type="caution">
    <text evidence="9">The sequence shown here is derived from an EMBL/GenBank/DDBJ whole genome shotgun (WGS) entry which is preliminary data.</text>
</comment>